<evidence type="ECO:0008006" key="3">
    <source>
        <dbReference type="Google" id="ProtNLM"/>
    </source>
</evidence>
<reference evidence="1 2" key="1">
    <citation type="submission" date="2015-09" db="EMBL/GenBank/DDBJ databases">
        <authorList>
            <consortium name="Pathogen Informatics"/>
        </authorList>
    </citation>
    <scope>NUCLEOTIDE SEQUENCE [LARGE SCALE GENOMIC DNA]</scope>
    <source>
        <strain evidence="1 2">2789STDY5834875</strain>
    </source>
</reference>
<accession>A0A174YN06</accession>
<dbReference type="AlphaFoldDB" id="A0A174YN06"/>
<proteinExistence type="predicted"/>
<dbReference type="OrthoDB" id="1768345at2"/>
<evidence type="ECO:0000313" key="1">
    <source>
        <dbReference type="EMBL" id="CUQ76504.1"/>
    </source>
</evidence>
<name>A0A174YN06_9FIRM</name>
<dbReference type="EMBL" id="CZBU01000002">
    <property type="protein sequence ID" value="CUQ76504.1"/>
    <property type="molecule type" value="Genomic_DNA"/>
</dbReference>
<protein>
    <recommendedName>
        <fullName evidence="3">GNAT family acetyltransferase</fullName>
    </recommendedName>
</protein>
<dbReference type="Proteomes" id="UP000095621">
    <property type="component" value="Unassembled WGS sequence"/>
</dbReference>
<sequence>MTMIDPNGIMPLNFFKYKGVYTGQHNGMRYMLKQTGEKPDLKLSACVWRGPYASCAVKEEDKTTEIFELTEDGRLAAVEWIRQQYESRLDYWEAAPSIKDAVPIVHE</sequence>
<evidence type="ECO:0000313" key="2">
    <source>
        <dbReference type="Proteomes" id="UP000095621"/>
    </source>
</evidence>
<gene>
    <name evidence="1" type="ORF">ERS852490_01092</name>
</gene>
<organism evidence="1 2">
    <name type="scientific">Lachnospira eligens</name>
    <dbReference type="NCBI Taxonomy" id="39485"/>
    <lineage>
        <taxon>Bacteria</taxon>
        <taxon>Bacillati</taxon>
        <taxon>Bacillota</taxon>
        <taxon>Clostridia</taxon>
        <taxon>Lachnospirales</taxon>
        <taxon>Lachnospiraceae</taxon>
        <taxon>Lachnospira</taxon>
    </lineage>
</organism>